<comment type="function">
    <text evidence="3">May be involved in cooperative interactions with calmodulins or calmodulin-like proteins. Recruits calmodulin proteins to microtubules, thus being a potential scaffold in cellular signaling and trafficking. May associate with nucleic acids and regulate gene expression at the transcriptional or post-transcriptional level.</text>
</comment>
<dbReference type="OMA" id="NSVPHFM"/>
<dbReference type="Gene3D" id="1.20.5.190">
    <property type="match status" value="1"/>
</dbReference>
<feature type="compositionally biased region" description="Basic and acidic residues" evidence="4">
    <location>
        <begin position="675"/>
        <end position="689"/>
    </location>
</feature>
<keyword evidence="1" id="KW-0112">Calmodulin-binding</keyword>
<dbReference type="Proteomes" id="UP000188354">
    <property type="component" value="Chromosome LG10"/>
</dbReference>
<feature type="compositionally biased region" description="Polar residues" evidence="4">
    <location>
        <begin position="624"/>
        <end position="640"/>
    </location>
</feature>
<dbReference type="PROSITE" id="PS50096">
    <property type="entry name" value="IQ"/>
    <property type="match status" value="3"/>
</dbReference>
<dbReference type="SUPFAM" id="SSF52540">
    <property type="entry name" value="P-loop containing nucleoside triphosphate hydrolases"/>
    <property type="match status" value="1"/>
</dbReference>
<name>A0A1J7GSV0_LUPAN</name>
<dbReference type="GO" id="GO:0005516">
    <property type="term" value="F:calmodulin binding"/>
    <property type="evidence" value="ECO:0007669"/>
    <property type="project" value="UniProtKB-KW"/>
</dbReference>
<evidence type="ECO:0000256" key="1">
    <source>
        <dbReference type="ARBA" id="ARBA00022860"/>
    </source>
</evidence>
<proteinExistence type="inferred from homology"/>
<evidence type="ECO:0000313" key="6">
    <source>
        <dbReference type="Proteomes" id="UP000188354"/>
    </source>
</evidence>
<gene>
    <name evidence="5" type="ORF">TanjilG_31039</name>
</gene>
<dbReference type="PANTHER" id="PTHR32295">
    <property type="entry name" value="IQ-DOMAIN 5-RELATED"/>
    <property type="match status" value="1"/>
</dbReference>
<feature type="region of interest" description="Disordered" evidence="4">
    <location>
        <begin position="382"/>
        <end position="408"/>
    </location>
</feature>
<feature type="region of interest" description="Disordered" evidence="4">
    <location>
        <begin position="622"/>
        <end position="784"/>
    </location>
</feature>
<accession>A0A1J7GSV0</accession>
<feature type="compositionally biased region" description="Basic and acidic residues" evidence="4">
    <location>
        <begin position="202"/>
        <end position="216"/>
    </location>
</feature>
<evidence type="ECO:0000256" key="4">
    <source>
        <dbReference type="SAM" id="MobiDB-lite"/>
    </source>
</evidence>
<dbReference type="InterPro" id="IPR000048">
    <property type="entry name" value="IQ_motif_EF-hand-BS"/>
</dbReference>
<sequence length="811" mass="88891">MGKSNSCFKLIVCGSNSAEKDGYQELDTEIKDSNDKHGWSFRKRYERHHVLSNTVITETSSSVNKESSECTSISCQPRAESNVVEKIYTTNFSDENYHLSSLASSQMSETVVTKTEREVDVNKSESFVIIIQAAIRGFLAQRELLKSKNVVKLQAAVRGHLVRRHAVGTLRCIQAIVKMQVLVRVHRARQSHSRNHLKHKDGKNDSSKTLGTEHDATKSNVTYTSIERLLSNSFARQLLDSTPKNKPIHVKCNPSNADGPAWKWLERWMSVSSSDSAEYNKPISISEQSDAAKDSSTSLSQLGAVIPSEVFLQSADSKRTVEYSSLPSMDEEKLTTYDATNFNFQAGSFASSLVKDNSEQAPPERMITHDAKVTTTEIDSLQNEEWESDASVPEEPSSLPQKPEIDDEQCKLSTKRFTSDQLETEGKNIGDVARKFGNTAFIAAQSKFEELASSANSGRSGSLSNQGAQVESEAYTSSVATDTAYRSKDFFLSGNSAPYASRTGGSECGTEISVSSTLDSPDRLEARAAESEHDAQDLLEEVGNSEKKIDHGIETNFLSATSTSSLSNSGLDQTEVVGDVSGDMVHSMVTGDSKDPVVQFEKNAPDLLREQAGSVLQDFKLSPEASQRSQMTITESQGTPSSQVSVKTKESKVSKTGSSHKRRILSGGNKSPAKANHDSGSRGSREQLPKDQTSGKRRNSFSSVKHDYIDQEPRDNGSNDSSLPRFMQATKSARAKLSANNSPGSTPDLHERDQDIHVKRHSLPGATGRQESPGTKGNVRENGRGELTDTWQKCAHIPLQWLMMSHGVAPW</sequence>
<evidence type="ECO:0000256" key="2">
    <source>
        <dbReference type="ARBA" id="ARBA00024341"/>
    </source>
</evidence>
<feature type="compositionally biased region" description="Basic residues" evidence="4">
    <location>
        <begin position="188"/>
        <end position="201"/>
    </location>
</feature>
<dbReference type="Pfam" id="PF00612">
    <property type="entry name" value="IQ"/>
    <property type="match status" value="2"/>
</dbReference>
<dbReference type="AlphaFoldDB" id="A0A1J7GSV0"/>
<feature type="compositionally biased region" description="Basic and acidic residues" evidence="4">
    <location>
        <begin position="704"/>
        <end position="717"/>
    </location>
</feature>
<dbReference type="EMBL" id="CM007370">
    <property type="protein sequence ID" value="OIW03526.1"/>
    <property type="molecule type" value="Genomic_DNA"/>
</dbReference>
<keyword evidence="6" id="KW-1185">Reference proteome</keyword>
<dbReference type="Gramene" id="OIW03526">
    <property type="protein sequence ID" value="OIW03526"/>
    <property type="gene ID" value="TanjilG_31039"/>
</dbReference>
<organism evidence="5 6">
    <name type="scientific">Lupinus angustifolius</name>
    <name type="common">Narrow-leaved blue lupine</name>
    <dbReference type="NCBI Taxonomy" id="3871"/>
    <lineage>
        <taxon>Eukaryota</taxon>
        <taxon>Viridiplantae</taxon>
        <taxon>Streptophyta</taxon>
        <taxon>Embryophyta</taxon>
        <taxon>Tracheophyta</taxon>
        <taxon>Spermatophyta</taxon>
        <taxon>Magnoliopsida</taxon>
        <taxon>eudicotyledons</taxon>
        <taxon>Gunneridae</taxon>
        <taxon>Pentapetalae</taxon>
        <taxon>rosids</taxon>
        <taxon>fabids</taxon>
        <taxon>Fabales</taxon>
        <taxon>Fabaceae</taxon>
        <taxon>Papilionoideae</taxon>
        <taxon>50 kb inversion clade</taxon>
        <taxon>genistoids sensu lato</taxon>
        <taxon>core genistoids</taxon>
        <taxon>Genisteae</taxon>
        <taxon>Lupinus</taxon>
    </lineage>
</organism>
<evidence type="ECO:0000256" key="3">
    <source>
        <dbReference type="ARBA" id="ARBA00045534"/>
    </source>
</evidence>
<evidence type="ECO:0000313" key="5">
    <source>
        <dbReference type="EMBL" id="OIW03526.1"/>
    </source>
</evidence>
<dbReference type="STRING" id="3871.A0A1J7GSV0"/>
<dbReference type="InterPro" id="IPR027417">
    <property type="entry name" value="P-loop_NTPase"/>
</dbReference>
<protein>
    <submittedName>
        <fullName evidence="5">Uncharacterized protein</fullName>
    </submittedName>
</protein>
<feature type="compositionally biased region" description="Basic and acidic residues" evidence="4">
    <location>
        <begin position="748"/>
        <end position="757"/>
    </location>
</feature>
<reference evidence="5 6" key="1">
    <citation type="journal article" date="2017" name="Plant Biotechnol. J.">
        <title>A comprehensive draft genome sequence for lupin (Lupinus angustifolius), an emerging health food: insights into plant-microbe interactions and legume evolution.</title>
        <authorList>
            <person name="Hane J.K."/>
            <person name="Ming Y."/>
            <person name="Kamphuis L.G."/>
            <person name="Nelson M.N."/>
            <person name="Garg G."/>
            <person name="Atkins C.A."/>
            <person name="Bayer P.E."/>
            <person name="Bravo A."/>
            <person name="Bringans S."/>
            <person name="Cannon S."/>
            <person name="Edwards D."/>
            <person name="Foley R."/>
            <person name="Gao L.L."/>
            <person name="Harrison M.J."/>
            <person name="Huang W."/>
            <person name="Hurgobin B."/>
            <person name="Li S."/>
            <person name="Liu C.W."/>
            <person name="McGrath A."/>
            <person name="Morahan G."/>
            <person name="Murray J."/>
            <person name="Weller J."/>
            <person name="Jian J."/>
            <person name="Singh K.B."/>
        </authorList>
    </citation>
    <scope>NUCLEOTIDE SEQUENCE [LARGE SCALE GENOMIC DNA]</scope>
    <source>
        <strain evidence="6">cv. Tanjil</strain>
        <tissue evidence="5">Whole plant</tissue>
    </source>
</reference>
<dbReference type="PANTHER" id="PTHR32295:SF154">
    <property type="entry name" value="PROTEIN IQ-DOMAIN 32"/>
    <property type="match status" value="1"/>
</dbReference>
<comment type="similarity">
    <text evidence="2">Belongs to the IQD family.</text>
</comment>
<feature type="region of interest" description="Disordered" evidence="4">
    <location>
        <begin position="188"/>
        <end position="216"/>
    </location>
</feature>
<dbReference type="SMART" id="SM00015">
    <property type="entry name" value="IQ"/>
    <property type="match status" value="2"/>
</dbReference>